<dbReference type="PANTHER" id="PTHR24121">
    <property type="entry name" value="NO MECHANORECEPTOR POTENTIAL C, ISOFORM D-RELATED"/>
    <property type="match status" value="1"/>
</dbReference>
<reference evidence="1" key="2">
    <citation type="submission" date="2021-01" db="UniProtKB">
        <authorList>
            <consortium name="EnsemblPlants"/>
        </authorList>
    </citation>
    <scope>IDENTIFICATION</scope>
</reference>
<dbReference type="SMART" id="SM00248">
    <property type="entry name" value="ANK"/>
    <property type="match status" value="2"/>
</dbReference>
<dbReference type="AlphaFoldDB" id="A0A7N2QZZ6"/>
<dbReference type="EnsemblPlants" id="QL02p083992:mrna">
    <property type="protein sequence ID" value="QL02p083992:mrna"/>
    <property type="gene ID" value="QL02p083992"/>
</dbReference>
<evidence type="ECO:0000313" key="1">
    <source>
        <dbReference type="EnsemblPlants" id="QL02p083992:mrna"/>
    </source>
</evidence>
<sequence length="161" mass="17885">MAANDVNSNDVGLWEALSSALKGDWKSIEDMTNIQRRISWNEETTLHIAAAANQEDFLKKLLTWMTSNNCNLTAETNAGNTALTYAAAAGNVKIAEMMLKKNPELPNLGRGVKPLSMAAFLGHSQMVQFLYPVTTIDKPDDRDDIFINCVRKDLYGKHKLL</sequence>
<dbReference type="PANTHER" id="PTHR24121:SF21">
    <property type="entry name" value="ANKYRIN REPEAT FAMILY PROTEIN"/>
    <property type="match status" value="1"/>
</dbReference>
<dbReference type="Proteomes" id="UP000594261">
    <property type="component" value="Chromosome 2"/>
</dbReference>
<dbReference type="InterPro" id="IPR036770">
    <property type="entry name" value="Ankyrin_rpt-contain_sf"/>
</dbReference>
<evidence type="ECO:0000313" key="2">
    <source>
        <dbReference type="Proteomes" id="UP000594261"/>
    </source>
</evidence>
<protein>
    <submittedName>
        <fullName evidence="1">Uncharacterized protein</fullName>
    </submittedName>
</protein>
<accession>A0A7N2QZZ6</accession>
<dbReference type="Gramene" id="QL02p083992:mrna">
    <property type="protein sequence ID" value="QL02p083992:mrna"/>
    <property type="gene ID" value="QL02p083992"/>
</dbReference>
<dbReference type="InParanoid" id="A0A7N2QZZ6"/>
<proteinExistence type="predicted"/>
<dbReference type="InterPro" id="IPR002110">
    <property type="entry name" value="Ankyrin_rpt"/>
</dbReference>
<dbReference type="Gene3D" id="1.25.40.20">
    <property type="entry name" value="Ankyrin repeat-containing domain"/>
    <property type="match status" value="1"/>
</dbReference>
<keyword evidence="2" id="KW-1185">Reference proteome</keyword>
<organism evidence="1 2">
    <name type="scientific">Quercus lobata</name>
    <name type="common">Valley oak</name>
    <dbReference type="NCBI Taxonomy" id="97700"/>
    <lineage>
        <taxon>Eukaryota</taxon>
        <taxon>Viridiplantae</taxon>
        <taxon>Streptophyta</taxon>
        <taxon>Embryophyta</taxon>
        <taxon>Tracheophyta</taxon>
        <taxon>Spermatophyta</taxon>
        <taxon>Magnoliopsida</taxon>
        <taxon>eudicotyledons</taxon>
        <taxon>Gunneridae</taxon>
        <taxon>Pentapetalae</taxon>
        <taxon>rosids</taxon>
        <taxon>fabids</taxon>
        <taxon>Fagales</taxon>
        <taxon>Fagaceae</taxon>
        <taxon>Quercus</taxon>
    </lineage>
</organism>
<name>A0A7N2QZZ6_QUELO</name>
<dbReference type="SUPFAM" id="SSF48403">
    <property type="entry name" value="Ankyrin repeat"/>
    <property type="match status" value="1"/>
</dbReference>
<reference evidence="2" key="1">
    <citation type="journal article" date="2016" name="G3 (Bethesda)">
        <title>First Draft Assembly and Annotation of the Genome of a California Endemic Oak Quercus lobata Nee (Fagaceae).</title>
        <authorList>
            <person name="Sork V.L."/>
            <person name="Fitz-Gibbon S.T."/>
            <person name="Puiu D."/>
            <person name="Crepeau M."/>
            <person name="Gugger P.F."/>
            <person name="Sherman R."/>
            <person name="Stevens K."/>
            <person name="Langley C.H."/>
            <person name="Pellegrini M."/>
            <person name="Salzberg S.L."/>
        </authorList>
    </citation>
    <scope>NUCLEOTIDE SEQUENCE [LARGE SCALE GENOMIC DNA]</scope>
    <source>
        <strain evidence="2">cv. SW786</strain>
    </source>
</reference>
<dbReference type="Pfam" id="PF12796">
    <property type="entry name" value="Ank_2"/>
    <property type="match status" value="1"/>
</dbReference>